<evidence type="ECO:0000256" key="6">
    <source>
        <dbReference type="ARBA" id="ARBA00023136"/>
    </source>
</evidence>
<feature type="domain" description="Glycosyltransferase 2-like" evidence="12">
    <location>
        <begin position="40"/>
        <end position="201"/>
    </location>
</feature>
<organism evidence="13 14">
    <name type="scientific">Cohnella candidum</name>
    <dbReference type="NCBI Taxonomy" id="2674991"/>
    <lineage>
        <taxon>Bacteria</taxon>
        <taxon>Bacillati</taxon>
        <taxon>Bacillota</taxon>
        <taxon>Bacilli</taxon>
        <taxon>Bacillales</taxon>
        <taxon>Paenibacillaceae</taxon>
        <taxon>Cohnella</taxon>
    </lineage>
</organism>
<keyword evidence="14" id="KW-1185">Reference proteome</keyword>
<dbReference type="Proteomes" id="UP000269097">
    <property type="component" value="Chromosome"/>
</dbReference>
<dbReference type="PANTHER" id="PTHR43646:SF2">
    <property type="entry name" value="GLYCOSYLTRANSFERASE 2-LIKE DOMAIN-CONTAINING PROTEIN"/>
    <property type="match status" value="1"/>
</dbReference>
<comment type="function">
    <text evidence="7">Catalyzes the glycosylation of 4,4'-diaponeurosporenoate, i.e. the esterification of glucose at the C1'' position with the carboxyl group of 4,4'-diaponeurosporenic acid, to form glycosyl-4,4'-diaponeurosporenoate. This is a step in the biosynthesis of staphyloxanthin, an orange pigment present in most staphylococci strains.</text>
</comment>
<comment type="subcellular location">
    <subcellularLocation>
        <location evidence="1">Cell membrane</location>
    </subcellularLocation>
</comment>
<dbReference type="Pfam" id="PF00535">
    <property type="entry name" value="Glycos_transf_2"/>
    <property type="match status" value="1"/>
</dbReference>
<dbReference type="EMBL" id="CP033433">
    <property type="protein sequence ID" value="AYQ74979.1"/>
    <property type="molecule type" value="Genomic_DNA"/>
</dbReference>
<evidence type="ECO:0000256" key="1">
    <source>
        <dbReference type="ARBA" id="ARBA00004236"/>
    </source>
</evidence>
<evidence type="ECO:0000256" key="3">
    <source>
        <dbReference type="ARBA" id="ARBA00022676"/>
    </source>
</evidence>
<evidence type="ECO:0000259" key="12">
    <source>
        <dbReference type="Pfam" id="PF00535"/>
    </source>
</evidence>
<dbReference type="PANTHER" id="PTHR43646">
    <property type="entry name" value="GLYCOSYLTRANSFERASE"/>
    <property type="match status" value="1"/>
</dbReference>
<dbReference type="GO" id="GO:0005886">
    <property type="term" value="C:plasma membrane"/>
    <property type="evidence" value="ECO:0007669"/>
    <property type="project" value="UniProtKB-SubCell"/>
</dbReference>
<protein>
    <recommendedName>
        <fullName evidence="10">4,4'-diaponeurosporenoate glycosyltransferase</fullName>
    </recommendedName>
</protein>
<name>A0A3G3K5C5_9BACL</name>
<feature type="transmembrane region" description="Helical" evidence="11">
    <location>
        <begin position="326"/>
        <end position="344"/>
    </location>
</feature>
<evidence type="ECO:0000256" key="11">
    <source>
        <dbReference type="SAM" id="Phobius"/>
    </source>
</evidence>
<dbReference type="AlphaFoldDB" id="A0A3G3K5C5"/>
<evidence type="ECO:0000313" key="14">
    <source>
        <dbReference type="Proteomes" id="UP000269097"/>
    </source>
</evidence>
<keyword evidence="11" id="KW-1133">Transmembrane helix</keyword>
<dbReference type="GO" id="GO:0016117">
    <property type="term" value="P:carotenoid biosynthetic process"/>
    <property type="evidence" value="ECO:0007669"/>
    <property type="project" value="UniProtKB-KW"/>
</dbReference>
<keyword evidence="5" id="KW-0125">Carotenoid biosynthesis</keyword>
<keyword evidence="2" id="KW-1003">Cell membrane</keyword>
<dbReference type="InterPro" id="IPR029044">
    <property type="entry name" value="Nucleotide-diphossugar_trans"/>
</dbReference>
<sequence length="367" mass="40405">MAILILLVLGCAAGFVLFRRMTVPAPEPRSSGRAGQGRLSVIIPARNEEGNLPFLLKSLLAQTRKPDEIIVVDDESDDRTREIAESFGVTVVANPPLPPGWTGKNWAVWNGYAHATGDLIAFLDADVRLEPLALEWLLDAREREGGVISVVPYHQTEKAYERLALIPNVLGIFAFTSPFERTNPGKGLYGSCILTTREDYEKAKGHESVKSELLDDLNLGARYRAAGISVSNFVGRGLVSFRMYPHGIRSEIQGFGKGAVLSAAVLSKRTVVLVAVWLIGLILAETAPFLLQTSWGLPLAAGYVLYTLQIFYFIKYAGHFGKAMPVLHLLSTAFFLFVMLYSAYRVVFLGQVAWKGRHIQVGGRQDR</sequence>
<evidence type="ECO:0000256" key="2">
    <source>
        <dbReference type="ARBA" id="ARBA00022475"/>
    </source>
</evidence>
<comment type="similarity">
    <text evidence="9">Belongs to the glycosyltransferase 2 family. CrtQ subfamily.</text>
</comment>
<feature type="transmembrane region" description="Helical" evidence="11">
    <location>
        <begin position="295"/>
        <end position="314"/>
    </location>
</feature>
<keyword evidence="3" id="KW-0328">Glycosyltransferase</keyword>
<dbReference type="SUPFAM" id="SSF53448">
    <property type="entry name" value="Nucleotide-diphospho-sugar transferases"/>
    <property type="match status" value="1"/>
</dbReference>
<dbReference type="RefSeq" id="WP_123043059.1">
    <property type="nucleotide sequence ID" value="NZ_CP033433.1"/>
</dbReference>
<reference evidence="13 14" key="1">
    <citation type="submission" date="2018-10" db="EMBL/GenBank/DDBJ databases">
        <title>Genome Sequence of Cohnella sp.</title>
        <authorList>
            <person name="Srinivasan S."/>
            <person name="Kim M.K."/>
        </authorList>
    </citation>
    <scope>NUCLEOTIDE SEQUENCE [LARGE SCALE GENOMIC DNA]</scope>
    <source>
        <strain evidence="13 14">18JY8-7</strain>
    </source>
</reference>
<dbReference type="GO" id="GO:0016757">
    <property type="term" value="F:glycosyltransferase activity"/>
    <property type="evidence" value="ECO:0007669"/>
    <property type="project" value="UniProtKB-KW"/>
</dbReference>
<comment type="pathway">
    <text evidence="8">Carotenoid biosynthesis; staphyloxanthin biosynthesis; staphyloxanthin from farnesyl diphosphate: step 4/5.</text>
</comment>
<dbReference type="KEGG" id="coh:EAV92_21925"/>
<proteinExistence type="inferred from homology"/>
<dbReference type="CDD" id="cd00761">
    <property type="entry name" value="Glyco_tranf_GTA_type"/>
    <property type="match status" value="1"/>
</dbReference>
<evidence type="ECO:0000256" key="9">
    <source>
        <dbReference type="ARBA" id="ARBA00038120"/>
    </source>
</evidence>
<evidence type="ECO:0000313" key="13">
    <source>
        <dbReference type="EMBL" id="AYQ74979.1"/>
    </source>
</evidence>
<evidence type="ECO:0000256" key="5">
    <source>
        <dbReference type="ARBA" id="ARBA00022746"/>
    </source>
</evidence>
<keyword evidence="11" id="KW-0812">Transmembrane</keyword>
<keyword evidence="6 11" id="KW-0472">Membrane</keyword>
<gene>
    <name evidence="13" type="ORF">EAV92_21925</name>
</gene>
<evidence type="ECO:0000256" key="8">
    <source>
        <dbReference type="ARBA" id="ARBA00037904"/>
    </source>
</evidence>
<dbReference type="InterPro" id="IPR001173">
    <property type="entry name" value="Glyco_trans_2-like"/>
</dbReference>
<accession>A0A3G3K5C5</accession>
<dbReference type="Gene3D" id="3.90.550.10">
    <property type="entry name" value="Spore Coat Polysaccharide Biosynthesis Protein SpsA, Chain A"/>
    <property type="match status" value="1"/>
</dbReference>
<evidence type="ECO:0000256" key="7">
    <source>
        <dbReference type="ARBA" id="ARBA00037281"/>
    </source>
</evidence>
<evidence type="ECO:0000256" key="4">
    <source>
        <dbReference type="ARBA" id="ARBA00022679"/>
    </source>
</evidence>
<keyword evidence="4 13" id="KW-0808">Transferase</keyword>
<feature type="transmembrane region" description="Helical" evidence="11">
    <location>
        <begin position="260"/>
        <end position="283"/>
    </location>
</feature>
<evidence type="ECO:0000256" key="10">
    <source>
        <dbReference type="ARBA" id="ARBA00040345"/>
    </source>
</evidence>